<dbReference type="Gene3D" id="1.10.630.10">
    <property type="entry name" value="Cytochrome P450"/>
    <property type="match status" value="1"/>
</dbReference>
<dbReference type="EMBL" id="MU839827">
    <property type="protein sequence ID" value="KAK1760188.1"/>
    <property type="molecule type" value="Genomic_DNA"/>
</dbReference>
<keyword evidence="5" id="KW-0503">Monooxygenase</keyword>
<dbReference type="PRINTS" id="PR00465">
    <property type="entry name" value="EP450IV"/>
</dbReference>
<evidence type="ECO:0000256" key="4">
    <source>
        <dbReference type="ARBA" id="ARBA00023004"/>
    </source>
</evidence>
<keyword evidence="5" id="KW-0560">Oxidoreductase</keyword>
<keyword evidence="6" id="KW-0349">Heme</keyword>
<keyword evidence="8" id="KW-1185">Reference proteome</keyword>
<evidence type="ECO:0000313" key="7">
    <source>
        <dbReference type="EMBL" id="KAK1760188.1"/>
    </source>
</evidence>
<dbReference type="InterPro" id="IPR036396">
    <property type="entry name" value="Cyt_P450_sf"/>
</dbReference>
<proteinExistence type="inferred from homology"/>
<evidence type="ECO:0000256" key="5">
    <source>
        <dbReference type="ARBA" id="ARBA00023033"/>
    </source>
</evidence>
<dbReference type="InterPro" id="IPR001128">
    <property type="entry name" value="Cyt_P450"/>
</dbReference>
<organism evidence="7 8">
    <name type="scientific">Echria macrotheca</name>
    <dbReference type="NCBI Taxonomy" id="438768"/>
    <lineage>
        <taxon>Eukaryota</taxon>
        <taxon>Fungi</taxon>
        <taxon>Dikarya</taxon>
        <taxon>Ascomycota</taxon>
        <taxon>Pezizomycotina</taxon>
        <taxon>Sordariomycetes</taxon>
        <taxon>Sordariomycetidae</taxon>
        <taxon>Sordariales</taxon>
        <taxon>Schizotheciaceae</taxon>
        <taxon>Echria</taxon>
    </lineage>
</organism>
<dbReference type="AlphaFoldDB" id="A0AAJ0BMZ1"/>
<keyword evidence="3 6" id="KW-0479">Metal-binding</keyword>
<evidence type="ECO:0000256" key="6">
    <source>
        <dbReference type="PIRSR" id="PIRSR602403-1"/>
    </source>
</evidence>
<evidence type="ECO:0000313" key="8">
    <source>
        <dbReference type="Proteomes" id="UP001239445"/>
    </source>
</evidence>
<dbReference type="Proteomes" id="UP001239445">
    <property type="component" value="Unassembled WGS sequence"/>
</dbReference>
<dbReference type="GO" id="GO:0016705">
    <property type="term" value="F:oxidoreductase activity, acting on paired donors, with incorporation or reduction of molecular oxygen"/>
    <property type="evidence" value="ECO:0007669"/>
    <property type="project" value="InterPro"/>
</dbReference>
<evidence type="ECO:0000256" key="3">
    <source>
        <dbReference type="ARBA" id="ARBA00022723"/>
    </source>
</evidence>
<dbReference type="PANTHER" id="PTHR47582">
    <property type="entry name" value="P450, PUTATIVE (EUROFUNG)-RELATED"/>
    <property type="match status" value="1"/>
</dbReference>
<gene>
    <name evidence="7" type="ORF">QBC47DRAFT_408289</name>
</gene>
<dbReference type="GO" id="GO:0020037">
    <property type="term" value="F:heme binding"/>
    <property type="evidence" value="ECO:0007669"/>
    <property type="project" value="InterPro"/>
</dbReference>
<dbReference type="Pfam" id="PF00067">
    <property type="entry name" value="p450"/>
    <property type="match status" value="1"/>
</dbReference>
<comment type="caution">
    <text evidence="7">The sequence shown here is derived from an EMBL/GenBank/DDBJ whole genome shotgun (WGS) entry which is preliminary data.</text>
</comment>
<reference evidence="7" key="1">
    <citation type="submission" date="2023-06" db="EMBL/GenBank/DDBJ databases">
        <title>Genome-scale phylogeny and comparative genomics of the fungal order Sordariales.</title>
        <authorList>
            <consortium name="Lawrence Berkeley National Laboratory"/>
            <person name="Hensen N."/>
            <person name="Bonometti L."/>
            <person name="Westerberg I."/>
            <person name="Brannstrom I.O."/>
            <person name="Guillou S."/>
            <person name="Cros-Aarteil S."/>
            <person name="Calhoun S."/>
            <person name="Haridas S."/>
            <person name="Kuo A."/>
            <person name="Mondo S."/>
            <person name="Pangilinan J."/>
            <person name="Riley R."/>
            <person name="Labutti K."/>
            <person name="Andreopoulos B."/>
            <person name="Lipzen A."/>
            <person name="Chen C."/>
            <person name="Yanf M."/>
            <person name="Daum C."/>
            <person name="Ng V."/>
            <person name="Clum A."/>
            <person name="Steindorff A."/>
            <person name="Ohm R."/>
            <person name="Martin F."/>
            <person name="Silar P."/>
            <person name="Natvig D."/>
            <person name="Lalanne C."/>
            <person name="Gautier V."/>
            <person name="Ament-Velasquez S.L."/>
            <person name="Kruys A."/>
            <person name="Hutchinson M.I."/>
            <person name="Powell A.J."/>
            <person name="Barry K."/>
            <person name="Miller A.N."/>
            <person name="Grigoriev I.V."/>
            <person name="Debuchy R."/>
            <person name="Gladieux P."/>
            <person name="Thoren M.H."/>
            <person name="Johannesson H."/>
        </authorList>
    </citation>
    <scope>NUCLEOTIDE SEQUENCE</scope>
    <source>
        <strain evidence="7">PSN4</strain>
    </source>
</reference>
<keyword evidence="4 6" id="KW-0408">Iron</keyword>
<sequence length="528" mass="57865">MDISTSTIAGAALATLVAIWTLDVFLLSRASPGEPAYIRPRVPVIGHLLGLARGGVAYAYQASASQLHQKGIATIPVIFSVRIYVVTGRSLVAGVQRAASRAISFAGFVQTVNKTWNRLGPAALARHDDPAVHAEAKAIITRGLMPGDELDRLNLVSVTEQIRMLGELAGRGEEKEIELMEWVRRVIVASNSTALYGPQNPFRDPAHDADFWTFHRGAGVLLLDFLPRLLAPRTVRARDANIARYRAYHAASGHLSASAVVRDRHALWASLGWTDTEQAGMTFGLDAAIFPNHTPTAFWCLIELLSRPELVESIRAELVTSGAVTRFSSSHILLDISRLCTACPLLLSTFQETQRIHTIHAQIRQVTRATTLTDDTTGTKYTLRPGSYLQVPSQPALRDPATWGSSPEPSIFHPTRFMTLLSQKTNSEILTPGTFPVWGIAPHICPARQFASSSIMALMALTIMRFDVESANDKTIKLPEGYHDLATVPYPKTKVHLRMRPREGWNGDRVKWEASVGEGGTKIPIAIN</sequence>
<accession>A0AAJ0BMZ1</accession>
<dbReference type="InterPro" id="IPR053007">
    <property type="entry name" value="CYP450_monoxygenase_sec-met"/>
</dbReference>
<dbReference type="CDD" id="cd11040">
    <property type="entry name" value="CYP7_CYP8-like"/>
    <property type="match status" value="1"/>
</dbReference>
<name>A0AAJ0BMZ1_9PEZI</name>
<comment type="similarity">
    <text evidence="2">Belongs to the cytochrome P450 family.</text>
</comment>
<protein>
    <submittedName>
        <fullName evidence="7">Cytochrome P450</fullName>
    </submittedName>
</protein>
<evidence type="ECO:0000256" key="1">
    <source>
        <dbReference type="ARBA" id="ARBA00001971"/>
    </source>
</evidence>
<dbReference type="PANTHER" id="PTHR47582:SF1">
    <property type="entry name" value="P450, PUTATIVE (EUROFUNG)-RELATED"/>
    <property type="match status" value="1"/>
</dbReference>
<dbReference type="SUPFAM" id="SSF48264">
    <property type="entry name" value="Cytochrome P450"/>
    <property type="match status" value="1"/>
</dbReference>
<dbReference type="InterPro" id="IPR002403">
    <property type="entry name" value="Cyt_P450_E_grp-IV"/>
</dbReference>
<dbReference type="GO" id="GO:0004497">
    <property type="term" value="F:monooxygenase activity"/>
    <property type="evidence" value="ECO:0007669"/>
    <property type="project" value="UniProtKB-KW"/>
</dbReference>
<dbReference type="GO" id="GO:0005506">
    <property type="term" value="F:iron ion binding"/>
    <property type="evidence" value="ECO:0007669"/>
    <property type="project" value="InterPro"/>
</dbReference>
<evidence type="ECO:0000256" key="2">
    <source>
        <dbReference type="ARBA" id="ARBA00010617"/>
    </source>
</evidence>
<comment type="cofactor">
    <cofactor evidence="1 6">
        <name>heme</name>
        <dbReference type="ChEBI" id="CHEBI:30413"/>
    </cofactor>
</comment>
<feature type="binding site" description="axial binding residue" evidence="6">
    <location>
        <position position="445"/>
    </location>
    <ligand>
        <name>heme</name>
        <dbReference type="ChEBI" id="CHEBI:30413"/>
    </ligand>
    <ligandPart>
        <name>Fe</name>
        <dbReference type="ChEBI" id="CHEBI:18248"/>
    </ligandPart>
</feature>